<reference evidence="2" key="1">
    <citation type="journal article" date="2019" name="Int. J. Syst. Evol. Microbiol.">
        <title>The Global Catalogue of Microorganisms (GCM) 10K type strain sequencing project: providing services to taxonomists for standard genome sequencing and annotation.</title>
        <authorList>
            <consortium name="The Broad Institute Genomics Platform"/>
            <consortium name="The Broad Institute Genome Sequencing Center for Infectious Disease"/>
            <person name="Wu L."/>
            <person name="Ma J."/>
        </authorList>
    </citation>
    <scope>NUCLEOTIDE SEQUENCE [LARGE SCALE GENOMIC DNA]</scope>
    <source>
        <strain evidence="2">JCM 17551</strain>
    </source>
</reference>
<organism evidence="1 2">
    <name type="scientific">Litoribacillus peritrichatus</name>
    <dbReference type="NCBI Taxonomy" id="718191"/>
    <lineage>
        <taxon>Bacteria</taxon>
        <taxon>Pseudomonadati</taxon>
        <taxon>Pseudomonadota</taxon>
        <taxon>Gammaproteobacteria</taxon>
        <taxon>Oceanospirillales</taxon>
        <taxon>Oceanospirillaceae</taxon>
        <taxon>Litoribacillus</taxon>
    </lineage>
</organism>
<accession>A0ABP7MS93</accession>
<evidence type="ECO:0000313" key="1">
    <source>
        <dbReference type="EMBL" id="GAA3927669.1"/>
    </source>
</evidence>
<gene>
    <name evidence="1" type="ORF">GCM10022277_25060</name>
</gene>
<dbReference type="EMBL" id="BAABBN010000007">
    <property type="protein sequence ID" value="GAA3927669.1"/>
    <property type="molecule type" value="Genomic_DNA"/>
</dbReference>
<dbReference type="Proteomes" id="UP001501565">
    <property type="component" value="Unassembled WGS sequence"/>
</dbReference>
<evidence type="ECO:0000313" key="2">
    <source>
        <dbReference type="Proteomes" id="UP001501565"/>
    </source>
</evidence>
<protein>
    <submittedName>
        <fullName evidence="1">Uncharacterized protein</fullName>
    </submittedName>
</protein>
<proteinExistence type="predicted"/>
<dbReference type="Gene3D" id="1.10.530.10">
    <property type="match status" value="1"/>
</dbReference>
<sequence>MEGKVLHLNLRLMRMKKLLISVFTLLFSMVVLSQEQVVSTRGKAKSGAVNVSIEQLKEQKLDVKTKFNLAQKLYRSRIANVWPKILTSSSTRWVSYSEDWLIRRQVDYKKSKIELSIQHAKLDDLDVEGLGMHTALRAHAEKQLDQILRMTVVEAFAQDPALAELIGSDASGEALLMGALFDSVKPSDRMIERVKSSLLSKAYVQYPTVASSVPSVNLGTLSTDFIIPLPRKFRGLPSWLIKEFKASGLSSKGDQQVMQAISYASTRNNMASADGERFGLLGLSLDSVMAVQPELLLEDNVFSYLLDPRDNMSIGVRYYLWLLNEFGGVRKSSKRRFIVAMAFYLGKDRLLNTLDAQDIGSLNKYSIKSLYSELMGSGQLTGKEQAYLADLVDYRKKQVMGA</sequence>
<keyword evidence="2" id="KW-1185">Reference proteome</keyword>
<comment type="caution">
    <text evidence="1">The sequence shown here is derived from an EMBL/GenBank/DDBJ whole genome shotgun (WGS) entry which is preliminary data.</text>
</comment>
<name>A0ABP7MS93_9GAMM</name>